<evidence type="ECO:0000313" key="1">
    <source>
        <dbReference type="EMBL" id="GGC63300.1"/>
    </source>
</evidence>
<dbReference type="EMBL" id="BMGG01000003">
    <property type="protein sequence ID" value="GGC63300.1"/>
    <property type="molecule type" value="Genomic_DNA"/>
</dbReference>
<protein>
    <submittedName>
        <fullName evidence="1">Uncharacterized protein</fullName>
    </submittedName>
</protein>
<keyword evidence="2" id="KW-1185">Reference proteome</keyword>
<comment type="caution">
    <text evidence="1">The sequence shown here is derived from an EMBL/GenBank/DDBJ whole genome shotgun (WGS) entry which is preliminary data.</text>
</comment>
<reference evidence="1" key="1">
    <citation type="journal article" date="2014" name="Int. J. Syst. Evol. Microbiol.">
        <title>Complete genome sequence of Corynebacterium casei LMG S-19264T (=DSM 44701T), isolated from a smear-ripened cheese.</title>
        <authorList>
            <consortium name="US DOE Joint Genome Institute (JGI-PGF)"/>
            <person name="Walter F."/>
            <person name="Albersmeier A."/>
            <person name="Kalinowski J."/>
            <person name="Ruckert C."/>
        </authorList>
    </citation>
    <scope>NUCLEOTIDE SEQUENCE</scope>
    <source>
        <strain evidence="1">CGMCC 1.12919</strain>
    </source>
</reference>
<sequence length="71" mass="7411">MDGARLPSGTRAETGWVAKRANVGSGARLVATRWNAAEPYQDVSGGPHVLFPAQLLNAPAAQASDVQRPSL</sequence>
<evidence type="ECO:0000313" key="2">
    <source>
        <dbReference type="Proteomes" id="UP000637002"/>
    </source>
</evidence>
<proteinExistence type="predicted"/>
<dbReference type="AlphaFoldDB" id="A0A916U9S9"/>
<accession>A0A916U9S9</accession>
<name>A0A916U9S9_9HYPH</name>
<gene>
    <name evidence="1" type="ORF">GCM10010994_22400</name>
</gene>
<organism evidence="1 2">
    <name type="scientific">Chelatococcus reniformis</name>
    <dbReference type="NCBI Taxonomy" id="1494448"/>
    <lineage>
        <taxon>Bacteria</taxon>
        <taxon>Pseudomonadati</taxon>
        <taxon>Pseudomonadota</taxon>
        <taxon>Alphaproteobacteria</taxon>
        <taxon>Hyphomicrobiales</taxon>
        <taxon>Chelatococcaceae</taxon>
        <taxon>Chelatococcus</taxon>
    </lineage>
</organism>
<reference evidence="1" key="2">
    <citation type="submission" date="2020-09" db="EMBL/GenBank/DDBJ databases">
        <authorList>
            <person name="Sun Q."/>
            <person name="Zhou Y."/>
        </authorList>
    </citation>
    <scope>NUCLEOTIDE SEQUENCE</scope>
    <source>
        <strain evidence="1">CGMCC 1.12919</strain>
    </source>
</reference>
<dbReference type="Proteomes" id="UP000637002">
    <property type="component" value="Unassembled WGS sequence"/>
</dbReference>